<accession>A0A7S3DKI9</accession>
<dbReference type="GO" id="GO:0017108">
    <property type="term" value="F:5'-flap endonuclease activity"/>
    <property type="evidence" value="ECO:0007669"/>
    <property type="project" value="TreeGrafter"/>
</dbReference>
<name>A0A7S3DKI9_9EUKA</name>
<evidence type="ECO:0000313" key="13">
    <source>
        <dbReference type="EMBL" id="CAE0260073.1"/>
    </source>
</evidence>
<dbReference type="InterPro" id="IPR036279">
    <property type="entry name" value="5-3_exonuclease_C_sf"/>
</dbReference>
<evidence type="ECO:0000259" key="11">
    <source>
        <dbReference type="SMART" id="SM00484"/>
    </source>
</evidence>
<dbReference type="PANTHER" id="PTHR11081:SF8">
    <property type="entry name" value="EXONUCLEASE 1"/>
    <property type="match status" value="1"/>
</dbReference>
<keyword evidence="5 9" id="KW-0378">Hydrolase</keyword>
<keyword evidence="3 9" id="KW-0479">Metal-binding</keyword>
<comment type="cofactor">
    <cofactor evidence="9">
        <name>Mg(2+)</name>
        <dbReference type="ChEBI" id="CHEBI:18420"/>
    </cofactor>
    <text evidence="9">Binds 2 magnesium ions per subunit. They probably participate in the reaction catalyzed by the enzyme. May bind an additional third magnesium ion after substrate binding.</text>
</comment>
<comment type="function">
    <text evidence="9">5'-&gt;3' double-stranded DNA exonuclease which may also possess a cryptic 3'-&gt;5' double-stranded DNA exonuclease activity. Functions in DNA mismatch repair.</text>
</comment>
<feature type="compositionally biased region" description="Acidic residues" evidence="10">
    <location>
        <begin position="677"/>
        <end position="687"/>
    </location>
</feature>
<feature type="region of interest" description="Disordered" evidence="10">
    <location>
        <begin position="333"/>
        <end position="364"/>
    </location>
</feature>
<dbReference type="InterPro" id="IPR044752">
    <property type="entry name" value="PIN-like_EXO1"/>
</dbReference>
<dbReference type="SMART" id="SM00484">
    <property type="entry name" value="XPGI"/>
    <property type="match status" value="1"/>
</dbReference>
<dbReference type="SUPFAM" id="SSF47807">
    <property type="entry name" value="5' to 3' exonuclease, C-terminal subdomain"/>
    <property type="match status" value="1"/>
</dbReference>
<dbReference type="SUPFAM" id="SSF88723">
    <property type="entry name" value="PIN domain-like"/>
    <property type="match status" value="1"/>
</dbReference>
<keyword evidence="2 9" id="KW-0540">Nuclease</keyword>
<comment type="similarity">
    <text evidence="9">Belongs to the XPG/RAD2 endonuclease family. EXO1 subfamily.</text>
</comment>
<evidence type="ECO:0000259" key="12">
    <source>
        <dbReference type="SMART" id="SM00485"/>
    </source>
</evidence>
<evidence type="ECO:0000256" key="8">
    <source>
        <dbReference type="ARBA" id="ARBA00023242"/>
    </source>
</evidence>
<gene>
    <name evidence="13" type="ORF">PBIL07802_LOCUS22350</name>
</gene>
<dbReference type="InterPro" id="IPR029060">
    <property type="entry name" value="PIN-like_dom_sf"/>
</dbReference>
<dbReference type="GO" id="GO:0006281">
    <property type="term" value="P:DNA repair"/>
    <property type="evidence" value="ECO:0007669"/>
    <property type="project" value="UniProtKB-UniRule"/>
</dbReference>
<evidence type="ECO:0000256" key="2">
    <source>
        <dbReference type="ARBA" id="ARBA00022722"/>
    </source>
</evidence>
<feature type="compositionally biased region" description="Basic and acidic residues" evidence="10">
    <location>
        <begin position="344"/>
        <end position="357"/>
    </location>
</feature>
<dbReference type="FunFam" id="3.40.50.1010:FF:000002">
    <property type="entry name" value="Exonuclease 1, putative"/>
    <property type="match status" value="1"/>
</dbReference>
<evidence type="ECO:0000256" key="5">
    <source>
        <dbReference type="ARBA" id="ARBA00022801"/>
    </source>
</evidence>
<evidence type="ECO:0000256" key="7">
    <source>
        <dbReference type="ARBA" id="ARBA00023204"/>
    </source>
</evidence>
<dbReference type="Pfam" id="PF00752">
    <property type="entry name" value="XPG_N"/>
    <property type="match status" value="1"/>
</dbReference>
<dbReference type="EC" id="3.1.-.-" evidence="9"/>
<evidence type="ECO:0000256" key="9">
    <source>
        <dbReference type="RuleBase" id="RU910737"/>
    </source>
</evidence>
<feature type="region of interest" description="Disordered" evidence="10">
    <location>
        <begin position="452"/>
        <end position="571"/>
    </location>
</feature>
<dbReference type="GO" id="GO:0046872">
    <property type="term" value="F:metal ion binding"/>
    <property type="evidence" value="ECO:0007669"/>
    <property type="project" value="UniProtKB-UniRule"/>
</dbReference>
<dbReference type="SMART" id="SM00485">
    <property type="entry name" value="XPGN"/>
    <property type="match status" value="1"/>
</dbReference>
<dbReference type="Pfam" id="PF00867">
    <property type="entry name" value="XPG_I"/>
    <property type="match status" value="1"/>
</dbReference>
<keyword evidence="9" id="KW-0228">DNA excision</keyword>
<evidence type="ECO:0000256" key="6">
    <source>
        <dbReference type="ARBA" id="ARBA00022842"/>
    </source>
</evidence>
<dbReference type="InterPro" id="IPR006086">
    <property type="entry name" value="XPG-I_dom"/>
</dbReference>
<keyword evidence="8 9" id="KW-0539">Nucleus</keyword>
<evidence type="ECO:0000256" key="4">
    <source>
        <dbReference type="ARBA" id="ARBA00022763"/>
    </source>
</evidence>
<dbReference type="InterPro" id="IPR006084">
    <property type="entry name" value="XPG/Rad2"/>
</dbReference>
<feature type="compositionally biased region" description="Basic and acidic residues" evidence="10">
    <location>
        <begin position="460"/>
        <end position="484"/>
    </location>
</feature>
<dbReference type="CDD" id="cd09901">
    <property type="entry name" value="H3TH_FEN1-like"/>
    <property type="match status" value="1"/>
</dbReference>
<feature type="compositionally biased region" description="Polar residues" evidence="10">
    <location>
        <begin position="592"/>
        <end position="608"/>
    </location>
</feature>
<reference evidence="13" key="1">
    <citation type="submission" date="2021-01" db="EMBL/GenBank/DDBJ databases">
        <authorList>
            <person name="Corre E."/>
            <person name="Pelletier E."/>
            <person name="Niang G."/>
            <person name="Scheremetjew M."/>
            <person name="Finn R."/>
            <person name="Kale V."/>
            <person name="Holt S."/>
            <person name="Cochrane G."/>
            <person name="Meng A."/>
            <person name="Brown T."/>
            <person name="Cohen L."/>
        </authorList>
    </citation>
    <scope>NUCLEOTIDE SEQUENCE</scope>
    <source>
        <strain evidence="13">NIES-2562</strain>
    </source>
</reference>
<organism evidence="13">
    <name type="scientific">Palpitomonas bilix</name>
    <dbReference type="NCBI Taxonomy" id="652834"/>
    <lineage>
        <taxon>Eukaryota</taxon>
        <taxon>Eukaryota incertae sedis</taxon>
    </lineage>
</organism>
<dbReference type="FunFam" id="1.10.150.20:FF:000011">
    <property type="entry name" value="exonuclease 1"/>
    <property type="match status" value="1"/>
</dbReference>
<dbReference type="InterPro" id="IPR019974">
    <property type="entry name" value="XPG_CS"/>
</dbReference>
<keyword evidence="6 9" id="KW-0460">Magnesium</keyword>
<keyword evidence="9" id="KW-0238">DNA-binding</keyword>
<feature type="domain" description="XPG-I" evidence="11">
    <location>
        <begin position="138"/>
        <end position="211"/>
    </location>
</feature>
<dbReference type="InterPro" id="IPR008918">
    <property type="entry name" value="HhH2"/>
</dbReference>
<feature type="compositionally biased region" description="Gly residues" evidence="10">
    <location>
        <begin position="703"/>
        <end position="712"/>
    </location>
</feature>
<feature type="region of interest" description="Disordered" evidence="10">
    <location>
        <begin position="93"/>
        <end position="115"/>
    </location>
</feature>
<feature type="compositionally biased region" description="Basic and acidic residues" evidence="10">
    <location>
        <begin position="516"/>
        <end position="526"/>
    </location>
</feature>
<dbReference type="CDD" id="cd09857">
    <property type="entry name" value="PIN_EXO1"/>
    <property type="match status" value="1"/>
</dbReference>
<dbReference type="Gene3D" id="1.10.150.20">
    <property type="entry name" value="5' to 3' exonuclease, C-terminal subdomain"/>
    <property type="match status" value="1"/>
</dbReference>
<feature type="domain" description="XPG N-terminal" evidence="12">
    <location>
        <begin position="1"/>
        <end position="99"/>
    </location>
</feature>
<keyword evidence="4 9" id="KW-0227">DNA damage</keyword>
<dbReference type="InterPro" id="IPR006085">
    <property type="entry name" value="XPG_DNA_repair_N"/>
</dbReference>
<feature type="compositionally biased region" description="Low complexity" evidence="10">
    <location>
        <begin position="655"/>
        <end position="667"/>
    </location>
</feature>
<dbReference type="Gene3D" id="3.40.50.1010">
    <property type="entry name" value="5'-nuclease"/>
    <property type="match status" value="1"/>
</dbReference>
<keyword evidence="7 9" id="KW-0234">DNA repair</keyword>
<evidence type="ECO:0000256" key="3">
    <source>
        <dbReference type="ARBA" id="ARBA00022723"/>
    </source>
</evidence>
<dbReference type="GO" id="GO:0005634">
    <property type="term" value="C:nucleus"/>
    <property type="evidence" value="ECO:0007669"/>
    <property type="project" value="UniProtKB-SubCell"/>
</dbReference>
<dbReference type="PRINTS" id="PR00853">
    <property type="entry name" value="XPGRADSUPER"/>
</dbReference>
<keyword evidence="9" id="KW-0269">Exonuclease</keyword>
<proteinExistence type="inferred from homology"/>
<evidence type="ECO:0000256" key="1">
    <source>
        <dbReference type="ARBA" id="ARBA00004123"/>
    </source>
</evidence>
<dbReference type="SMART" id="SM00279">
    <property type="entry name" value="HhH2"/>
    <property type="match status" value="1"/>
</dbReference>
<comment type="subcellular location">
    <subcellularLocation>
        <location evidence="1 9">Nucleus</location>
    </subcellularLocation>
</comment>
<dbReference type="EMBL" id="HBIB01034471">
    <property type="protein sequence ID" value="CAE0260073.1"/>
    <property type="molecule type" value="Transcribed_RNA"/>
</dbReference>
<dbReference type="GO" id="GO:0035312">
    <property type="term" value="F:5'-3' DNA exonuclease activity"/>
    <property type="evidence" value="ECO:0007669"/>
    <property type="project" value="UniProtKB-UniRule"/>
</dbReference>
<protein>
    <recommendedName>
        <fullName evidence="9">Exonuclease 1</fullName>
        <ecNumber evidence="9">3.1.-.-</ecNumber>
    </recommendedName>
</protein>
<evidence type="ECO:0000256" key="10">
    <source>
        <dbReference type="SAM" id="MobiDB-lite"/>
    </source>
</evidence>
<dbReference type="PANTHER" id="PTHR11081">
    <property type="entry name" value="FLAP ENDONUCLEASE FAMILY MEMBER"/>
    <property type="match status" value="1"/>
</dbReference>
<dbReference type="AlphaFoldDB" id="A0A7S3DKI9"/>
<sequence>MGIPGLLRFLKPFEKRVHISHFAGAKVGVDAFCWLHRGCYSCSTELALGQPTDKYIRFCMNRVRLLRSFDVEPILVFDGGSLPAKRLTDAARRQSRKHHLQKGKEALSSGNGSRAREHFEKCTEITSSMSFRLQQALKEEKCEFVVAPYEADAQLAALFLTGRVSAIITEDSDLLVHGAGNVFFKMDKDGLGVLLSKSDIFGRSSGSTAGLSGALSNIRSFSDDDFMHMCILMGCDYLPGINGVGGATACKMVSECRSIEKIFHRLRFDSKWSMPKGYETEFKKARLVFRHQTVFDLAERKQRPLHPLRDEDKDLIHSLFEAEEKGDVVNEKVTLVEDNQGGGEGERDKESGNKESKSAGPFDFLGALRDDDVAKLLSEGHVNPRTLEPFNEMEERKKWEGDTTSSTSFLFSLERDLGKRDGGEGGVAKKKKRISAVEFAAVKRGPLDSFFGGRKTQVKSADKMGGGEDGKKQDVGTSEKRKTTSDNFSSFLSEYKKRRKARDEASAALITPMKSAKTEGDEESGHLSRTSSMEAQHKKVNGGSNEGDKTAVALFQSNDEEVEAREDEVEEGGTVLSKFFKVPTLTPAKSPMPSSILPSQSETSQSSIGEDFCTSAPLPSTHSVHDNGDEEVRESEVKEGAAFVPSPIKFDYTVSSCPPESEFQSSSPPLPHKESEETINDGEEGEPERDRGEVEDADESINDGGGSGGGVGRCTPRPAFSKSSLLFEKFKYGANTEAKGRKRNVGLARPGKRDFSSPFFGQSLKESKTIKQVQPTNLSRFRFVKRGGGSEQV</sequence>
<dbReference type="PROSITE" id="PS00841">
    <property type="entry name" value="XPG_1"/>
    <property type="match status" value="1"/>
</dbReference>
<feature type="region of interest" description="Disordered" evidence="10">
    <location>
        <begin position="585"/>
        <end position="719"/>
    </location>
</feature>
<feature type="compositionally biased region" description="Acidic residues" evidence="10">
    <location>
        <begin position="558"/>
        <end position="571"/>
    </location>
</feature>
<keyword evidence="9" id="KW-0267">Excision nuclease</keyword>
<dbReference type="GO" id="GO:0003677">
    <property type="term" value="F:DNA binding"/>
    <property type="evidence" value="ECO:0007669"/>
    <property type="project" value="UniProtKB-UniRule"/>
</dbReference>